<dbReference type="InterPro" id="IPR044855">
    <property type="entry name" value="CoA-Trfase_III_dom3_sf"/>
</dbReference>
<sequence>MPLFWREDEHLVSTCPAVALINVTDSVLATHDSAIVHLVLKSLGEFGAEIVDIPPLMHQKMANDELQMRRNKLMNICRKMDLLIEGFPAGTLQRNGILLEEIRKSNSTMVTARFVGVLVVLSLTDTGLPKDNLYNSLEGKSHTSPGTLILSGEVFIYSAMHGNLRITTHDFDNDDNYSFQLVITVMVTTQLRAMTADVLSFIAMALFDAQRSGLGAVSRFYKGSDGKWLFIGVNDKHSLFSLFKQLQIDKQLEHDASDEKISAALAERLKQQPQSYWTSKITGHSFMQIF</sequence>
<proteinExistence type="predicted"/>
<evidence type="ECO:0000313" key="1">
    <source>
        <dbReference type="Proteomes" id="UP000036681"/>
    </source>
</evidence>
<accession>A0A0M3HZ38</accession>
<dbReference type="SUPFAM" id="SSF89796">
    <property type="entry name" value="CoA-transferase family III (CaiB/BaiF)"/>
    <property type="match status" value="1"/>
</dbReference>
<dbReference type="InterPro" id="IPR023606">
    <property type="entry name" value="CoA-Trfase_III_dom_1_sf"/>
</dbReference>
<dbReference type="Gene3D" id="3.30.1540.10">
    <property type="entry name" value="formyl-coa transferase, domain 3"/>
    <property type="match status" value="1"/>
</dbReference>
<dbReference type="WBParaSite" id="ALUE_0000888801-mRNA-1">
    <property type="protein sequence ID" value="ALUE_0000888801-mRNA-1"/>
    <property type="gene ID" value="ALUE_0000888801"/>
</dbReference>
<name>A0A0M3HZ38_ASCLU</name>
<protein>
    <submittedName>
        <fullName evidence="2">Mediator of RNA polymerase II transcription subunit 20</fullName>
    </submittedName>
</protein>
<keyword evidence="1" id="KW-1185">Reference proteome</keyword>
<dbReference type="AlphaFoldDB" id="A0A0M3HZ38"/>
<dbReference type="Proteomes" id="UP000036681">
    <property type="component" value="Unplaced"/>
</dbReference>
<reference evidence="2" key="1">
    <citation type="submission" date="2017-02" db="UniProtKB">
        <authorList>
            <consortium name="WormBaseParasite"/>
        </authorList>
    </citation>
    <scope>IDENTIFICATION</scope>
</reference>
<organism evidence="1 2">
    <name type="scientific">Ascaris lumbricoides</name>
    <name type="common">Giant roundworm</name>
    <dbReference type="NCBI Taxonomy" id="6252"/>
    <lineage>
        <taxon>Eukaryota</taxon>
        <taxon>Metazoa</taxon>
        <taxon>Ecdysozoa</taxon>
        <taxon>Nematoda</taxon>
        <taxon>Chromadorea</taxon>
        <taxon>Rhabditida</taxon>
        <taxon>Spirurina</taxon>
        <taxon>Ascaridomorpha</taxon>
        <taxon>Ascaridoidea</taxon>
        <taxon>Ascarididae</taxon>
        <taxon>Ascaris</taxon>
    </lineage>
</organism>
<evidence type="ECO:0000313" key="2">
    <source>
        <dbReference type="WBParaSite" id="ALUE_0000888801-mRNA-1"/>
    </source>
</evidence>